<reference evidence="6 7" key="1">
    <citation type="submission" date="2024-03" db="EMBL/GenBank/DDBJ databases">
        <title>The genome assembly and annotation of the cricket Gryllus longicercus Weissman &amp; Gray.</title>
        <authorList>
            <person name="Szrajer S."/>
            <person name="Gray D."/>
            <person name="Ylla G."/>
        </authorList>
    </citation>
    <scope>NUCLEOTIDE SEQUENCE [LARGE SCALE GENOMIC DNA]</scope>
    <source>
        <strain evidence="6">DAG 2021-001</strain>
        <tissue evidence="6">Whole body minus gut</tissue>
    </source>
</reference>
<evidence type="ECO:0000256" key="1">
    <source>
        <dbReference type="ARBA" id="ARBA00023157"/>
    </source>
</evidence>
<dbReference type="SUPFAM" id="SSF57424">
    <property type="entry name" value="LDL receptor-like module"/>
    <property type="match status" value="3"/>
</dbReference>
<dbReference type="FunFam" id="2.40.10.10:FF:000068">
    <property type="entry name" value="transmembrane protease serine 2"/>
    <property type="match status" value="1"/>
</dbReference>
<keyword evidence="3" id="KW-0768">Sushi</keyword>
<sequence length="577" mass="63922">MRRKWLARWAAAELLVALGAVILLQDNYAANAFIWRWKRQSCRQSQFQCASGECVAQFLICDGEVNCRDGSDETQKACSDIQCPIYAFRCEYGACIEGDKKCDGKNNCADGSDEKDCGVSGELAGTDVPAKATNCKNQYTCKSGSCIDPFLLCDGMKDCDDGSDETHEAAGCKLPGQPPHGRYRLGGCDPPACRPVPGARVLAAFLLYACDPGFQLAGAQVLLCDAAAWSAPFPVCDAVACPPLNDPSRDIECRLNDEIVDCTQRMPPGTKASVRCNSYYSHGPEFSSFDTTCQPSGQWSRDVTSCVPRCGDANPDGVPFISHGRRANYAEYPWHVGLYRPADGILKQVCGGSIISERVIITAAHCFWDDSTSLKVDYKDDKVAVGKYYLDWYNKTKYVQTPEIDHVVLHDHFKGRQRRYENDIALITLKETIRMTQAVRPICVDFDKEYINHFSPGTKGIVVGWGITERMKQSETLHTATLPHVDFRSCEKEVPESFQSFLTYDKFCAGYRNGTSVCPGDSGGGYASQFRDGKWYLMGIVSVGVPSNNADDCNILQYTTFTRVSEHYEFIRKNKGH</sequence>
<dbReference type="SMART" id="SM00020">
    <property type="entry name" value="Tryp_SPc"/>
    <property type="match status" value="1"/>
</dbReference>
<dbReference type="InterPro" id="IPR036055">
    <property type="entry name" value="LDL_receptor-like_sf"/>
</dbReference>
<feature type="disulfide bond" evidence="2">
    <location>
        <begin position="90"/>
        <end position="108"/>
    </location>
</feature>
<dbReference type="GO" id="GO:0006508">
    <property type="term" value="P:proteolysis"/>
    <property type="evidence" value="ECO:0007669"/>
    <property type="project" value="InterPro"/>
</dbReference>
<feature type="domain" description="Sushi" evidence="5">
    <location>
        <begin position="186"/>
        <end position="238"/>
    </location>
</feature>
<dbReference type="PROSITE" id="PS00134">
    <property type="entry name" value="TRYPSIN_HIS"/>
    <property type="match status" value="1"/>
</dbReference>
<name>A0AAN9VIH8_9ORTH</name>
<feature type="disulfide bond" evidence="2">
    <location>
        <begin position="42"/>
        <end position="54"/>
    </location>
</feature>
<dbReference type="GO" id="GO:0004252">
    <property type="term" value="F:serine-type endopeptidase activity"/>
    <property type="evidence" value="ECO:0007669"/>
    <property type="project" value="InterPro"/>
</dbReference>
<dbReference type="SMART" id="SM00192">
    <property type="entry name" value="LDLa"/>
    <property type="match status" value="3"/>
</dbReference>
<dbReference type="PROSITE" id="PS50240">
    <property type="entry name" value="TRYPSIN_DOM"/>
    <property type="match status" value="1"/>
</dbReference>
<feature type="disulfide bond" evidence="2">
    <location>
        <begin position="102"/>
        <end position="117"/>
    </location>
</feature>
<organism evidence="6 7">
    <name type="scientific">Gryllus longicercus</name>
    <dbReference type="NCBI Taxonomy" id="2509291"/>
    <lineage>
        <taxon>Eukaryota</taxon>
        <taxon>Metazoa</taxon>
        <taxon>Ecdysozoa</taxon>
        <taxon>Arthropoda</taxon>
        <taxon>Hexapoda</taxon>
        <taxon>Insecta</taxon>
        <taxon>Pterygota</taxon>
        <taxon>Neoptera</taxon>
        <taxon>Polyneoptera</taxon>
        <taxon>Orthoptera</taxon>
        <taxon>Ensifera</taxon>
        <taxon>Gryllidea</taxon>
        <taxon>Grylloidea</taxon>
        <taxon>Gryllidae</taxon>
        <taxon>Gryllinae</taxon>
        <taxon>Gryllus</taxon>
    </lineage>
</organism>
<dbReference type="InterPro" id="IPR001254">
    <property type="entry name" value="Trypsin_dom"/>
</dbReference>
<evidence type="ECO:0000259" key="5">
    <source>
        <dbReference type="PROSITE" id="PS50923"/>
    </source>
</evidence>
<dbReference type="InterPro" id="IPR043504">
    <property type="entry name" value="Peptidase_S1_PA_chymotrypsin"/>
</dbReference>
<feature type="domain" description="Sushi" evidence="5">
    <location>
        <begin position="239"/>
        <end position="308"/>
    </location>
</feature>
<dbReference type="SMART" id="SM00032">
    <property type="entry name" value="CCP"/>
    <property type="match status" value="2"/>
</dbReference>
<dbReference type="EMBL" id="JAZDUA010000171">
    <property type="protein sequence ID" value="KAK7865594.1"/>
    <property type="molecule type" value="Genomic_DNA"/>
</dbReference>
<dbReference type="Pfam" id="PF00089">
    <property type="entry name" value="Trypsin"/>
    <property type="match status" value="1"/>
</dbReference>
<dbReference type="Gene3D" id="4.10.400.10">
    <property type="entry name" value="Low-density Lipoprotein Receptor"/>
    <property type="match status" value="3"/>
</dbReference>
<dbReference type="CDD" id="cd00112">
    <property type="entry name" value="LDLa"/>
    <property type="match status" value="3"/>
</dbReference>
<dbReference type="PANTHER" id="PTHR24252:SF7">
    <property type="entry name" value="HYALIN"/>
    <property type="match status" value="1"/>
</dbReference>
<evidence type="ECO:0000313" key="6">
    <source>
        <dbReference type="EMBL" id="KAK7865594.1"/>
    </source>
</evidence>
<dbReference type="AlphaFoldDB" id="A0AAN9VIH8"/>
<dbReference type="InterPro" id="IPR018114">
    <property type="entry name" value="TRYPSIN_HIS"/>
</dbReference>
<dbReference type="SUPFAM" id="SSF57535">
    <property type="entry name" value="Complement control module/SCR domain"/>
    <property type="match status" value="1"/>
</dbReference>
<evidence type="ECO:0000313" key="7">
    <source>
        <dbReference type="Proteomes" id="UP001378592"/>
    </source>
</evidence>
<keyword evidence="1 2" id="KW-1015">Disulfide bond</keyword>
<feature type="disulfide bond" evidence="2">
    <location>
        <begin position="83"/>
        <end position="95"/>
    </location>
</feature>
<dbReference type="PRINTS" id="PR00261">
    <property type="entry name" value="LDLRECEPTOR"/>
</dbReference>
<dbReference type="Pfam" id="PF00084">
    <property type="entry name" value="Sushi"/>
    <property type="match status" value="1"/>
</dbReference>
<comment type="caution">
    <text evidence="6">The sequence shown here is derived from an EMBL/GenBank/DDBJ whole genome shotgun (WGS) entry which is preliminary data.</text>
</comment>
<dbReference type="PROSITE" id="PS01209">
    <property type="entry name" value="LDLRA_1"/>
    <property type="match status" value="2"/>
</dbReference>
<protein>
    <submittedName>
        <fullName evidence="6">Uncharacterized protein</fullName>
    </submittedName>
</protein>
<dbReference type="Proteomes" id="UP001378592">
    <property type="component" value="Unassembled WGS sequence"/>
</dbReference>
<feature type="disulfide bond" evidence="2">
    <location>
        <begin position="141"/>
        <end position="159"/>
    </location>
</feature>
<dbReference type="InterPro" id="IPR009003">
    <property type="entry name" value="Peptidase_S1_PA"/>
</dbReference>
<dbReference type="InterPro" id="IPR023415">
    <property type="entry name" value="LDLR_class-A_CS"/>
</dbReference>
<dbReference type="Gene3D" id="2.40.10.10">
    <property type="entry name" value="Trypsin-like serine proteases"/>
    <property type="match status" value="2"/>
</dbReference>
<dbReference type="CDD" id="cd00190">
    <property type="entry name" value="Tryp_SPc"/>
    <property type="match status" value="1"/>
</dbReference>
<feature type="domain" description="Peptidase S1" evidence="4">
    <location>
        <begin position="321"/>
        <end position="576"/>
    </location>
</feature>
<dbReference type="Gene3D" id="2.10.70.10">
    <property type="entry name" value="Complement Module, domain 1"/>
    <property type="match status" value="2"/>
</dbReference>
<comment type="caution">
    <text evidence="3">Lacks conserved residue(s) required for the propagation of feature annotation.</text>
</comment>
<dbReference type="PANTHER" id="PTHR24252">
    <property type="entry name" value="ACROSIN-RELATED"/>
    <property type="match status" value="1"/>
</dbReference>
<dbReference type="CDD" id="cd00033">
    <property type="entry name" value="CCP"/>
    <property type="match status" value="2"/>
</dbReference>
<feature type="disulfide bond" evidence="2">
    <location>
        <begin position="49"/>
        <end position="67"/>
    </location>
</feature>
<dbReference type="SUPFAM" id="SSF50494">
    <property type="entry name" value="Trypsin-like serine proteases"/>
    <property type="match status" value="1"/>
</dbReference>
<proteinExistence type="predicted"/>
<accession>A0AAN9VIH8</accession>
<evidence type="ECO:0000256" key="2">
    <source>
        <dbReference type="PROSITE-ProRule" id="PRU00124"/>
    </source>
</evidence>
<dbReference type="PROSITE" id="PS50068">
    <property type="entry name" value="LDLRA_2"/>
    <property type="match status" value="3"/>
</dbReference>
<dbReference type="Pfam" id="PF00057">
    <property type="entry name" value="Ldl_recept_a"/>
    <property type="match status" value="3"/>
</dbReference>
<dbReference type="PROSITE" id="PS50923">
    <property type="entry name" value="SUSHI"/>
    <property type="match status" value="2"/>
</dbReference>
<gene>
    <name evidence="6" type="ORF">R5R35_012670</name>
</gene>
<evidence type="ECO:0000256" key="3">
    <source>
        <dbReference type="PROSITE-ProRule" id="PRU00302"/>
    </source>
</evidence>
<dbReference type="InterPro" id="IPR000436">
    <property type="entry name" value="Sushi_SCR_CCP_dom"/>
</dbReference>
<dbReference type="InterPro" id="IPR035976">
    <property type="entry name" value="Sushi/SCR/CCP_sf"/>
</dbReference>
<keyword evidence="7" id="KW-1185">Reference proteome</keyword>
<evidence type="ECO:0000259" key="4">
    <source>
        <dbReference type="PROSITE" id="PS50240"/>
    </source>
</evidence>
<dbReference type="InterPro" id="IPR002172">
    <property type="entry name" value="LDrepeatLR_classA_rpt"/>
</dbReference>